<sequence length="77" mass="8634">MQVVAAVLAQRRGQPIAGEVLEQMCALQHRGLRELVQVQRYPPVQHPQQHARPGHEQQAVQPQQAAAGRTPAVRQFR</sequence>
<keyword evidence="3" id="KW-1185">Reference proteome</keyword>
<evidence type="ECO:0000313" key="2">
    <source>
        <dbReference type="EMBL" id="KAG1526654.1"/>
    </source>
</evidence>
<accession>A0A9P6XMP5</accession>
<dbReference type="Proteomes" id="UP000740926">
    <property type="component" value="Unassembled WGS sequence"/>
</dbReference>
<proteinExistence type="predicted"/>
<dbReference type="AlphaFoldDB" id="A0A9P6XMP5"/>
<protein>
    <submittedName>
        <fullName evidence="2">Uncharacterized protein</fullName>
    </submittedName>
</protein>
<evidence type="ECO:0000313" key="3">
    <source>
        <dbReference type="Proteomes" id="UP000740926"/>
    </source>
</evidence>
<comment type="caution">
    <text evidence="2">The sequence shown here is derived from an EMBL/GenBank/DDBJ whole genome shotgun (WGS) entry which is preliminary data.</text>
</comment>
<dbReference type="EMBL" id="JAANIU010017530">
    <property type="protein sequence ID" value="KAG1526654.1"/>
    <property type="molecule type" value="Genomic_DNA"/>
</dbReference>
<reference evidence="2 3" key="1">
    <citation type="journal article" date="2020" name="Microb. Genom.">
        <title>Genetic diversity of clinical and environmental Mucorales isolates obtained from an investigation of mucormycosis cases among solid organ transplant recipients.</title>
        <authorList>
            <person name="Nguyen M.H."/>
            <person name="Kaul D."/>
            <person name="Muto C."/>
            <person name="Cheng S.J."/>
            <person name="Richter R.A."/>
            <person name="Bruno V.M."/>
            <person name="Liu G."/>
            <person name="Beyhan S."/>
            <person name="Sundermann A.J."/>
            <person name="Mounaud S."/>
            <person name="Pasculle A.W."/>
            <person name="Nierman W.C."/>
            <person name="Driscoll E."/>
            <person name="Cumbie R."/>
            <person name="Clancy C.J."/>
            <person name="Dupont C.L."/>
        </authorList>
    </citation>
    <scope>NUCLEOTIDE SEQUENCE [LARGE SCALE GENOMIC DNA]</scope>
    <source>
        <strain evidence="2 3">GL24</strain>
    </source>
</reference>
<feature type="region of interest" description="Disordered" evidence="1">
    <location>
        <begin position="41"/>
        <end position="77"/>
    </location>
</feature>
<name>A0A9P6XMP5_9FUNG</name>
<feature type="compositionally biased region" description="Low complexity" evidence="1">
    <location>
        <begin position="57"/>
        <end position="67"/>
    </location>
</feature>
<evidence type="ECO:0000256" key="1">
    <source>
        <dbReference type="SAM" id="MobiDB-lite"/>
    </source>
</evidence>
<gene>
    <name evidence="2" type="ORF">G6F50_018371</name>
</gene>
<organism evidence="2 3">
    <name type="scientific">Rhizopus delemar</name>
    <dbReference type="NCBI Taxonomy" id="936053"/>
    <lineage>
        <taxon>Eukaryota</taxon>
        <taxon>Fungi</taxon>
        <taxon>Fungi incertae sedis</taxon>
        <taxon>Mucoromycota</taxon>
        <taxon>Mucoromycotina</taxon>
        <taxon>Mucoromycetes</taxon>
        <taxon>Mucorales</taxon>
        <taxon>Mucorineae</taxon>
        <taxon>Rhizopodaceae</taxon>
        <taxon>Rhizopus</taxon>
    </lineage>
</organism>